<dbReference type="AlphaFoldDB" id="A0A644Z9P6"/>
<evidence type="ECO:0000313" key="1">
    <source>
        <dbReference type="EMBL" id="MPM37377.1"/>
    </source>
</evidence>
<dbReference type="EMBL" id="VSSQ01007921">
    <property type="protein sequence ID" value="MPM37377.1"/>
    <property type="molecule type" value="Genomic_DNA"/>
</dbReference>
<sequence length="104" mass="10940">MIAPNLNTPNKISNTPAMRVATMSPASPYCCIIPYTITIKAPVGPPICTLLPPIIEMMNPAMIAVIIPFSGETPEAIPNAMASGKATIPTMIPAIKSAMNNSFE</sequence>
<comment type="caution">
    <text evidence="1">The sequence shown here is derived from an EMBL/GenBank/DDBJ whole genome shotgun (WGS) entry which is preliminary data.</text>
</comment>
<name>A0A644Z9P6_9ZZZZ</name>
<reference evidence="1" key="1">
    <citation type="submission" date="2019-08" db="EMBL/GenBank/DDBJ databases">
        <authorList>
            <person name="Kucharzyk K."/>
            <person name="Murdoch R.W."/>
            <person name="Higgins S."/>
            <person name="Loffler F."/>
        </authorList>
    </citation>
    <scope>NUCLEOTIDE SEQUENCE</scope>
</reference>
<proteinExistence type="predicted"/>
<gene>
    <name evidence="1" type="ORF">SDC9_83988</name>
</gene>
<protein>
    <submittedName>
        <fullName evidence="1">Uncharacterized protein</fullName>
    </submittedName>
</protein>
<organism evidence="1">
    <name type="scientific">bioreactor metagenome</name>
    <dbReference type="NCBI Taxonomy" id="1076179"/>
    <lineage>
        <taxon>unclassified sequences</taxon>
        <taxon>metagenomes</taxon>
        <taxon>ecological metagenomes</taxon>
    </lineage>
</organism>
<accession>A0A644Z9P6</accession>